<evidence type="ECO:0000256" key="2">
    <source>
        <dbReference type="ARBA" id="ARBA00010145"/>
    </source>
</evidence>
<keyword evidence="5 8" id="KW-0812">Transmembrane</keyword>
<evidence type="ECO:0000256" key="7">
    <source>
        <dbReference type="ARBA" id="ARBA00023136"/>
    </source>
</evidence>
<proteinExistence type="inferred from homology"/>
<feature type="transmembrane region" description="Helical" evidence="8">
    <location>
        <begin position="217"/>
        <end position="238"/>
    </location>
</feature>
<dbReference type="InterPro" id="IPR038770">
    <property type="entry name" value="Na+/solute_symporter_sf"/>
</dbReference>
<keyword evidence="4" id="KW-1003">Cell membrane</keyword>
<comment type="caution">
    <text evidence="9">The sequence shown here is derived from an EMBL/GenBank/DDBJ whole genome shotgun (WGS) entry which is preliminary data.</text>
</comment>
<dbReference type="PANTHER" id="PTHR36838:SF1">
    <property type="entry name" value="SLR1864 PROTEIN"/>
    <property type="match status" value="1"/>
</dbReference>
<keyword evidence="3" id="KW-0813">Transport</keyword>
<evidence type="ECO:0000256" key="5">
    <source>
        <dbReference type="ARBA" id="ARBA00022692"/>
    </source>
</evidence>
<evidence type="ECO:0000256" key="8">
    <source>
        <dbReference type="SAM" id="Phobius"/>
    </source>
</evidence>
<sequence>MWESVQTVCLSVGQTFGVVALGFIYGKFKGSQTTILTDVTMSVFLPALALTVILDAKLELATAWQIPAGVLTIMAVSFLGGAVCLRFLKIGSQRGLLLALVIVNSANIPFPLLEPNFGPAGMSLGILCYITTNIIVFTLAIAWVSGRFRPDLLLREPAFVATLTALCMKALHLTLPPVLNETAHITAKGAIPVLLIILGQTLSGVRLQHIRLALMGVFLRFILGLAGGVIAVTLFSLQGLSRDIILFYGMLPSAALTVVLARRYNRDADLVATMVFLTTLFAIVILPLTLILIKSGLPSRIWN</sequence>
<feature type="transmembrane region" description="Helical" evidence="8">
    <location>
        <begin position="244"/>
        <end position="261"/>
    </location>
</feature>
<dbReference type="GO" id="GO:0005886">
    <property type="term" value="C:plasma membrane"/>
    <property type="evidence" value="ECO:0007669"/>
    <property type="project" value="UniProtKB-SubCell"/>
</dbReference>
<dbReference type="AlphaFoldDB" id="A0A948RZ17"/>
<feature type="transmembrane region" description="Helical" evidence="8">
    <location>
        <begin position="124"/>
        <end position="146"/>
    </location>
</feature>
<name>A0A948RZ17_UNCEI</name>
<feature type="transmembrane region" description="Helical" evidence="8">
    <location>
        <begin position="12"/>
        <end position="28"/>
    </location>
</feature>
<feature type="transmembrane region" description="Helical" evidence="8">
    <location>
        <begin position="66"/>
        <end position="88"/>
    </location>
</feature>
<feature type="transmembrane region" description="Helical" evidence="8">
    <location>
        <begin position="185"/>
        <end position="205"/>
    </location>
</feature>
<dbReference type="Proteomes" id="UP000777784">
    <property type="component" value="Unassembled WGS sequence"/>
</dbReference>
<evidence type="ECO:0000256" key="1">
    <source>
        <dbReference type="ARBA" id="ARBA00004651"/>
    </source>
</evidence>
<evidence type="ECO:0000313" key="9">
    <source>
        <dbReference type="EMBL" id="MBU2693021.1"/>
    </source>
</evidence>
<organism evidence="9 10">
    <name type="scientific">Eiseniibacteriota bacterium</name>
    <dbReference type="NCBI Taxonomy" id="2212470"/>
    <lineage>
        <taxon>Bacteria</taxon>
        <taxon>Candidatus Eiseniibacteriota</taxon>
    </lineage>
</organism>
<dbReference type="Pfam" id="PF03547">
    <property type="entry name" value="Mem_trans"/>
    <property type="match status" value="2"/>
</dbReference>
<evidence type="ECO:0000256" key="6">
    <source>
        <dbReference type="ARBA" id="ARBA00022989"/>
    </source>
</evidence>
<comment type="subcellular location">
    <subcellularLocation>
        <location evidence="1">Cell membrane</location>
        <topology evidence="1">Multi-pass membrane protein</topology>
    </subcellularLocation>
</comment>
<dbReference type="InterPro" id="IPR004776">
    <property type="entry name" value="Mem_transp_PIN-like"/>
</dbReference>
<accession>A0A948RZ17</accession>
<dbReference type="GO" id="GO:0055085">
    <property type="term" value="P:transmembrane transport"/>
    <property type="evidence" value="ECO:0007669"/>
    <property type="project" value="InterPro"/>
</dbReference>
<evidence type="ECO:0000256" key="3">
    <source>
        <dbReference type="ARBA" id="ARBA00022448"/>
    </source>
</evidence>
<feature type="transmembrane region" description="Helical" evidence="8">
    <location>
        <begin position="35"/>
        <end position="54"/>
    </location>
</feature>
<reference evidence="9" key="1">
    <citation type="submission" date="2021-05" db="EMBL/GenBank/DDBJ databases">
        <title>Energy efficiency and biological interactions define the core microbiome of deep oligotrophic groundwater.</title>
        <authorList>
            <person name="Mehrshad M."/>
            <person name="Lopez-Fernandez M."/>
            <person name="Bell E."/>
            <person name="Bernier-Latmani R."/>
            <person name="Bertilsson S."/>
            <person name="Dopson M."/>
        </authorList>
    </citation>
    <scope>NUCLEOTIDE SEQUENCE</scope>
    <source>
        <strain evidence="9">Modern_marine.mb.64</strain>
    </source>
</reference>
<feature type="transmembrane region" description="Helical" evidence="8">
    <location>
        <begin position="95"/>
        <end position="112"/>
    </location>
</feature>
<keyword evidence="6 8" id="KW-1133">Transmembrane helix</keyword>
<gene>
    <name evidence="9" type="ORF">KJ970_19065</name>
</gene>
<dbReference type="PANTHER" id="PTHR36838">
    <property type="entry name" value="AUXIN EFFLUX CARRIER FAMILY PROTEIN"/>
    <property type="match status" value="1"/>
</dbReference>
<dbReference type="Gene3D" id="1.20.1530.20">
    <property type="match status" value="1"/>
</dbReference>
<evidence type="ECO:0000313" key="10">
    <source>
        <dbReference type="Proteomes" id="UP000777784"/>
    </source>
</evidence>
<feature type="transmembrane region" description="Helical" evidence="8">
    <location>
        <begin position="270"/>
        <end position="293"/>
    </location>
</feature>
<keyword evidence="7 8" id="KW-0472">Membrane</keyword>
<evidence type="ECO:0000256" key="4">
    <source>
        <dbReference type="ARBA" id="ARBA00022475"/>
    </source>
</evidence>
<protein>
    <submittedName>
        <fullName evidence="9">AEC family transporter</fullName>
    </submittedName>
</protein>
<feature type="transmembrane region" description="Helical" evidence="8">
    <location>
        <begin position="158"/>
        <end position="179"/>
    </location>
</feature>
<dbReference type="EMBL" id="JAHJDP010000109">
    <property type="protein sequence ID" value="MBU2693021.1"/>
    <property type="molecule type" value="Genomic_DNA"/>
</dbReference>
<comment type="similarity">
    <text evidence="2">Belongs to the auxin efflux carrier (TC 2.A.69) family.</text>
</comment>